<dbReference type="Gene3D" id="3.30.1580.10">
    <property type="entry name" value="Head-to-tail joining protein W"/>
    <property type="match status" value="1"/>
</dbReference>
<evidence type="ECO:0000313" key="1">
    <source>
        <dbReference type="EMBL" id="TVU73513.1"/>
    </source>
</evidence>
<dbReference type="GO" id="GO:0019058">
    <property type="term" value="P:viral life cycle"/>
    <property type="evidence" value="ECO:0007669"/>
    <property type="project" value="InterPro"/>
</dbReference>
<organism evidence="1 2">
    <name type="scientific">Cobetia crustatorum</name>
    <dbReference type="NCBI Taxonomy" id="553385"/>
    <lineage>
        <taxon>Bacteria</taxon>
        <taxon>Pseudomonadati</taxon>
        <taxon>Pseudomonadota</taxon>
        <taxon>Gammaproteobacteria</taxon>
        <taxon>Oceanospirillales</taxon>
        <taxon>Halomonadaceae</taxon>
        <taxon>Cobetia</taxon>
    </lineage>
</organism>
<gene>
    <name evidence="1" type="ORF">FQP86_00020</name>
</gene>
<dbReference type="EMBL" id="VNFH01000001">
    <property type="protein sequence ID" value="TVU73513.1"/>
    <property type="molecule type" value="Genomic_DNA"/>
</dbReference>
<dbReference type="AlphaFoldDB" id="A0A558HWK4"/>
<reference evidence="1 2" key="1">
    <citation type="submission" date="2019-07" db="EMBL/GenBank/DDBJ databases">
        <title>Diversity of Bacteria from Kongsfjorden, Arctic.</title>
        <authorList>
            <person name="Yu Y."/>
        </authorList>
    </citation>
    <scope>NUCLEOTIDE SEQUENCE [LARGE SCALE GENOMIC DNA]</scope>
    <source>
        <strain evidence="1 2">SM1923</strain>
    </source>
</reference>
<evidence type="ECO:0000313" key="2">
    <source>
        <dbReference type="Proteomes" id="UP000319941"/>
    </source>
</evidence>
<accession>A0A558HWK4</accession>
<dbReference type="OrthoDB" id="6172205at2"/>
<name>A0A558HWK4_9GAMM</name>
<keyword evidence="2" id="KW-1185">Reference proteome</keyword>
<dbReference type="Proteomes" id="UP000319941">
    <property type="component" value="Unassembled WGS sequence"/>
</dbReference>
<dbReference type="InterPro" id="IPR036626">
    <property type="entry name" value="GpW_sf"/>
</dbReference>
<sequence length="79" mass="8716">MAYTADDLARVRQAVLDLATGQRVTSFRTANGKTLSYADADIDKLRELERTIAADVASASHIGRRLRSRTRYTTTSKGL</sequence>
<proteinExistence type="predicted"/>
<dbReference type="SUPFAM" id="SSF64210">
    <property type="entry name" value="Head-to-tail joining protein W, gpW"/>
    <property type="match status" value="1"/>
</dbReference>
<protein>
    <submittedName>
        <fullName evidence="1">Phage tail protein</fullName>
    </submittedName>
</protein>
<dbReference type="RefSeq" id="WP_144726147.1">
    <property type="nucleotide sequence ID" value="NZ_CAWOWR010000001.1"/>
</dbReference>
<comment type="caution">
    <text evidence="1">The sequence shown here is derived from an EMBL/GenBank/DDBJ whole genome shotgun (WGS) entry which is preliminary data.</text>
</comment>